<evidence type="ECO:0000256" key="9">
    <source>
        <dbReference type="ARBA" id="ARBA00022833"/>
    </source>
</evidence>
<feature type="transmembrane region" description="Helical" evidence="13">
    <location>
        <begin position="142"/>
        <end position="161"/>
    </location>
</feature>
<keyword evidence="12 13" id="KW-0472">Membrane</keyword>
<evidence type="ECO:0000256" key="13">
    <source>
        <dbReference type="SAM" id="Phobius"/>
    </source>
</evidence>
<evidence type="ECO:0000256" key="7">
    <source>
        <dbReference type="ARBA" id="ARBA00022723"/>
    </source>
</evidence>
<keyword evidence="6 13" id="KW-0812">Transmembrane</keyword>
<dbReference type="InterPro" id="IPR044537">
    <property type="entry name" value="Rip2-like"/>
</dbReference>
<comment type="similarity">
    <text evidence="3">Belongs to the peptidase M50B family.</text>
</comment>
<dbReference type="PANTHER" id="PTHR35864">
    <property type="entry name" value="ZINC METALLOPROTEASE MJ0611-RELATED"/>
    <property type="match status" value="1"/>
</dbReference>
<dbReference type="Proteomes" id="UP000001935">
    <property type="component" value="Chromosome"/>
</dbReference>
<evidence type="ECO:0000256" key="1">
    <source>
        <dbReference type="ARBA" id="ARBA00001947"/>
    </source>
</evidence>
<keyword evidence="9" id="KW-0862">Zinc</keyword>
<dbReference type="CDD" id="cd06158">
    <property type="entry name" value="S2P-M50_like_1"/>
    <property type="match status" value="1"/>
</dbReference>
<evidence type="ECO:0000256" key="5">
    <source>
        <dbReference type="ARBA" id="ARBA00022670"/>
    </source>
</evidence>
<dbReference type="InterPro" id="IPR008915">
    <property type="entry name" value="Peptidase_M50"/>
</dbReference>
<evidence type="ECO:0000256" key="12">
    <source>
        <dbReference type="ARBA" id="ARBA00023136"/>
    </source>
</evidence>
<keyword evidence="4" id="KW-1003">Cell membrane</keyword>
<dbReference type="GO" id="GO:0008237">
    <property type="term" value="F:metallopeptidase activity"/>
    <property type="evidence" value="ECO:0007669"/>
    <property type="project" value="UniProtKB-KW"/>
</dbReference>
<feature type="transmembrane region" description="Helical" evidence="13">
    <location>
        <begin position="56"/>
        <end position="77"/>
    </location>
</feature>
<feature type="transmembrane region" description="Helical" evidence="13">
    <location>
        <begin position="182"/>
        <end position="202"/>
    </location>
</feature>
<organism evidence="15 16">
    <name type="scientific">Anaeromyxobacter dehalogenans (strain 2CP-C)</name>
    <dbReference type="NCBI Taxonomy" id="290397"/>
    <lineage>
        <taxon>Bacteria</taxon>
        <taxon>Pseudomonadati</taxon>
        <taxon>Myxococcota</taxon>
        <taxon>Myxococcia</taxon>
        <taxon>Myxococcales</taxon>
        <taxon>Cystobacterineae</taxon>
        <taxon>Anaeromyxobacteraceae</taxon>
        <taxon>Anaeromyxobacter</taxon>
    </lineage>
</organism>
<evidence type="ECO:0000259" key="14">
    <source>
        <dbReference type="Pfam" id="PF02163"/>
    </source>
</evidence>
<comment type="subcellular location">
    <subcellularLocation>
        <location evidence="2">Cell membrane</location>
        <topology evidence="2">Multi-pass membrane protein</topology>
    </subcellularLocation>
</comment>
<evidence type="ECO:0000256" key="11">
    <source>
        <dbReference type="ARBA" id="ARBA00023049"/>
    </source>
</evidence>
<feature type="transmembrane region" description="Helical" evidence="13">
    <location>
        <begin position="98"/>
        <end position="122"/>
    </location>
</feature>
<accession>Q2III0</accession>
<evidence type="ECO:0000256" key="10">
    <source>
        <dbReference type="ARBA" id="ARBA00022989"/>
    </source>
</evidence>
<keyword evidence="8" id="KW-0378">Hydrolase</keyword>
<dbReference type="Pfam" id="PF02163">
    <property type="entry name" value="Peptidase_M50"/>
    <property type="match status" value="1"/>
</dbReference>
<dbReference type="eggNOG" id="COG1994">
    <property type="taxonomic scope" value="Bacteria"/>
</dbReference>
<keyword evidence="5" id="KW-0645">Protease</keyword>
<gene>
    <name evidence="15" type="ordered locus">Adeh_1686</name>
</gene>
<dbReference type="AlphaFoldDB" id="Q2III0"/>
<evidence type="ECO:0000313" key="16">
    <source>
        <dbReference type="Proteomes" id="UP000001935"/>
    </source>
</evidence>
<evidence type="ECO:0000256" key="6">
    <source>
        <dbReference type="ARBA" id="ARBA00022692"/>
    </source>
</evidence>
<evidence type="ECO:0000256" key="8">
    <source>
        <dbReference type="ARBA" id="ARBA00022801"/>
    </source>
</evidence>
<keyword evidence="11" id="KW-0482">Metalloprotease</keyword>
<evidence type="ECO:0000256" key="4">
    <source>
        <dbReference type="ARBA" id="ARBA00022475"/>
    </source>
</evidence>
<dbReference type="GO" id="GO:0006508">
    <property type="term" value="P:proteolysis"/>
    <property type="evidence" value="ECO:0007669"/>
    <property type="project" value="UniProtKB-KW"/>
</dbReference>
<comment type="cofactor">
    <cofactor evidence="1">
        <name>Zn(2+)</name>
        <dbReference type="ChEBI" id="CHEBI:29105"/>
    </cofactor>
</comment>
<dbReference type="KEGG" id="ade:Adeh_1686"/>
<sequence>MPSFNIAHAVAALIPLILSLSVHEYAHAWSAQKLGDDTASRAGRLTLNPLSHIDPFGTLVLPLILLISGTGFMFGWAKPVPVNPARFRRGVHMGRGMAWTAGAGPLSNLLLSLLAAVTFGLLGRYAPATLASGGGVRELLENVLVVNLALALFNLIPVPPLDGSRIVDGYMPLRFRAGWERVTALAPFLLLAVFIFGGRLIAGPFSYLFGLLANLVNFISAA</sequence>
<dbReference type="OrthoDB" id="9800627at2"/>
<evidence type="ECO:0000256" key="2">
    <source>
        <dbReference type="ARBA" id="ARBA00004651"/>
    </source>
</evidence>
<name>Q2III0_ANADE</name>
<dbReference type="EMBL" id="CP000251">
    <property type="protein sequence ID" value="ABC81459.1"/>
    <property type="molecule type" value="Genomic_DNA"/>
</dbReference>
<proteinExistence type="inferred from homology"/>
<protein>
    <submittedName>
        <fullName evidence="15">Peptidase M50</fullName>
    </submittedName>
</protein>
<keyword evidence="7" id="KW-0479">Metal-binding</keyword>
<dbReference type="GO" id="GO:0046872">
    <property type="term" value="F:metal ion binding"/>
    <property type="evidence" value="ECO:0007669"/>
    <property type="project" value="UniProtKB-KW"/>
</dbReference>
<feature type="domain" description="Peptidase M50" evidence="14">
    <location>
        <begin position="134"/>
        <end position="182"/>
    </location>
</feature>
<dbReference type="InterPro" id="IPR052348">
    <property type="entry name" value="Metallopeptidase_M50B"/>
</dbReference>
<dbReference type="GO" id="GO:0005886">
    <property type="term" value="C:plasma membrane"/>
    <property type="evidence" value="ECO:0007669"/>
    <property type="project" value="UniProtKB-SubCell"/>
</dbReference>
<keyword evidence="10 13" id="KW-1133">Transmembrane helix</keyword>
<dbReference type="STRING" id="290397.Adeh_1686"/>
<dbReference type="HOGENOM" id="CLU_086979_0_0_7"/>
<evidence type="ECO:0000313" key="15">
    <source>
        <dbReference type="EMBL" id="ABC81459.1"/>
    </source>
</evidence>
<reference evidence="15" key="1">
    <citation type="submission" date="2006-01" db="EMBL/GenBank/DDBJ databases">
        <title>Complete sequence of Anaeromyxobacter dehalogenans 2CP-C.</title>
        <authorList>
            <consortium name="US DOE Joint Genome Institute"/>
            <person name="Copeland A."/>
            <person name="Lucas S."/>
            <person name="Lapidus A."/>
            <person name="Barry K."/>
            <person name="Detter J.C."/>
            <person name="Glavina T."/>
            <person name="Hammon N."/>
            <person name="Israni S."/>
            <person name="Pitluck S."/>
            <person name="Brettin T."/>
            <person name="Bruce D."/>
            <person name="Han C."/>
            <person name="Tapia R."/>
            <person name="Gilna P."/>
            <person name="Kiss H."/>
            <person name="Schmutz J."/>
            <person name="Larimer F."/>
            <person name="Land M."/>
            <person name="Kyrpides N."/>
            <person name="Anderson I."/>
            <person name="Sanford R.A."/>
            <person name="Ritalahti K.M."/>
            <person name="Thomas H.S."/>
            <person name="Kirby J.R."/>
            <person name="Zhulin I.B."/>
            <person name="Loeffler F.E."/>
            <person name="Richardson P."/>
        </authorList>
    </citation>
    <scope>NUCLEOTIDE SEQUENCE</scope>
    <source>
        <strain evidence="15">2CP-C</strain>
    </source>
</reference>
<dbReference type="PANTHER" id="PTHR35864:SF1">
    <property type="entry name" value="ZINC METALLOPROTEASE YWHC-RELATED"/>
    <property type="match status" value="1"/>
</dbReference>
<evidence type="ECO:0000256" key="3">
    <source>
        <dbReference type="ARBA" id="ARBA00007931"/>
    </source>
</evidence>